<dbReference type="Proteomes" id="UP000318431">
    <property type="component" value="Unassembled WGS sequence"/>
</dbReference>
<gene>
    <name evidence="5" type="ORF">IP91_02921</name>
</gene>
<feature type="region of interest" description="Disordered" evidence="2">
    <location>
        <begin position="82"/>
        <end position="101"/>
    </location>
</feature>
<reference evidence="5 6" key="1">
    <citation type="journal article" date="2015" name="Stand. Genomic Sci.">
        <title>Genomic Encyclopedia of Bacterial and Archaeal Type Strains, Phase III: the genomes of soil and plant-associated and newly described type strains.</title>
        <authorList>
            <person name="Whitman W.B."/>
            <person name="Woyke T."/>
            <person name="Klenk H.P."/>
            <person name="Zhou Y."/>
            <person name="Lilburn T.G."/>
            <person name="Beck B.J."/>
            <person name="De Vos P."/>
            <person name="Vandamme P."/>
            <person name="Eisen J.A."/>
            <person name="Garrity G."/>
            <person name="Hugenholtz P."/>
            <person name="Kyrpides N.C."/>
        </authorList>
    </citation>
    <scope>NUCLEOTIDE SEQUENCE [LARGE SCALE GENOMIC DNA]</scope>
    <source>
        <strain evidence="5 6">CGMCC 1.10822</strain>
    </source>
</reference>
<organism evidence="5 6">
    <name type="scientific">Pseudoduganella lurida</name>
    <dbReference type="NCBI Taxonomy" id="1036180"/>
    <lineage>
        <taxon>Bacteria</taxon>
        <taxon>Pseudomonadati</taxon>
        <taxon>Pseudomonadota</taxon>
        <taxon>Betaproteobacteria</taxon>
        <taxon>Burkholderiales</taxon>
        <taxon>Oxalobacteraceae</taxon>
        <taxon>Telluria group</taxon>
        <taxon>Pseudoduganella</taxon>
    </lineage>
</organism>
<feature type="coiled-coil region" evidence="1">
    <location>
        <begin position="105"/>
        <end position="167"/>
    </location>
</feature>
<dbReference type="InterPro" id="IPR025392">
    <property type="entry name" value="DUF4124"/>
</dbReference>
<dbReference type="EMBL" id="VLLB01000004">
    <property type="protein sequence ID" value="TWI65511.1"/>
    <property type="molecule type" value="Genomic_DNA"/>
</dbReference>
<feature type="signal peptide" evidence="3">
    <location>
        <begin position="1"/>
        <end position="27"/>
    </location>
</feature>
<evidence type="ECO:0000256" key="3">
    <source>
        <dbReference type="SAM" id="SignalP"/>
    </source>
</evidence>
<keyword evidence="3" id="KW-0732">Signal</keyword>
<keyword evidence="6" id="KW-1185">Reference proteome</keyword>
<protein>
    <submittedName>
        <fullName evidence="5">Uncharacterized protein DUF4124</fullName>
    </submittedName>
</protein>
<feature type="domain" description="DUF4124" evidence="4">
    <location>
        <begin position="17"/>
        <end position="86"/>
    </location>
</feature>
<evidence type="ECO:0000313" key="5">
    <source>
        <dbReference type="EMBL" id="TWI65511.1"/>
    </source>
</evidence>
<evidence type="ECO:0000256" key="2">
    <source>
        <dbReference type="SAM" id="MobiDB-lite"/>
    </source>
</evidence>
<feature type="chain" id="PRO_5021831248" evidence="3">
    <location>
        <begin position="28"/>
        <end position="172"/>
    </location>
</feature>
<evidence type="ECO:0000256" key="1">
    <source>
        <dbReference type="SAM" id="Coils"/>
    </source>
</evidence>
<comment type="caution">
    <text evidence="5">The sequence shown here is derived from an EMBL/GenBank/DDBJ whole genome shotgun (WGS) entry which is preliminary data.</text>
</comment>
<proteinExistence type="predicted"/>
<accession>A0A562R8Z2</accession>
<evidence type="ECO:0000259" key="4">
    <source>
        <dbReference type="Pfam" id="PF13511"/>
    </source>
</evidence>
<dbReference type="AlphaFoldDB" id="A0A562R8Z2"/>
<sequence>MISRRQCPAISRTFAVLALLFATAAQAQIYRCTDESGHKEYTDRKKGNHCVLLDLPEASIPAPAARAPAAAPRARAPATGAAAAAPAAFPRVNSAEQKARDADRRQILTDELNAENQKLAELRREFNNGEPERRGDERNYAKYQERTAGLREAIARSETNVDALKRELSNIR</sequence>
<name>A0A562R8Z2_9BURK</name>
<keyword evidence="1" id="KW-0175">Coiled coil</keyword>
<dbReference type="OrthoDB" id="5298561at2"/>
<feature type="compositionally biased region" description="Low complexity" evidence="2">
    <location>
        <begin position="82"/>
        <end position="91"/>
    </location>
</feature>
<dbReference type="Pfam" id="PF13511">
    <property type="entry name" value="DUF4124"/>
    <property type="match status" value="1"/>
</dbReference>
<evidence type="ECO:0000313" key="6">
    <source>
        <dbReference type="Proteomes" id="UP000318431"/>
    </source>
</evidence>